<keyword evidence="11 13" id="KW-1006">Bacterial flagellum protein export</keyword>
<dbReference type="NCBIfam" id="TIGR00328">
    <property type="entry name" value="flhB"/>
    <property type="match status" value="1"/>
</dbReference>
<dbReference type="InterPro" id="IPR006136">
    <property type="entry name" value="FlhB"/>
</dbReference>
<sequence length="362" mass="39567">MADDNTDDSQKTEEPTQKKLDESRQKGQVAKSQEISHWFMLLAFTSVIGVFGASLSAGLGSQMLRFIESPHTILIDPGSLKSLFGDVLLGVGGLVILPAIVAIAAAVGASFLQIGWLVSAESLKPTPDKISLQKGMKRLFSAKSIAEFIKGIAKLTIVAVVIVLIMAPRREMIPQIALMEMSQLLLLLQEMAVQIMIGVLAVMAVIAGGDFLFQKYQHTKQLKMSLQEVKDEFKQTEGDPIVKGRLRQLRAERARQRMMAAVPEADVVVTNPTHFSVALKYDAETMEAPVLTAKGADEIAFRIREVAKKHDVPVLENPPLARALYGGVELDQQIPAEHYTAVAEVIGYVMRLKGKLPSARKT</sequence>
<feature type="transmembrane region" description="Helical" evidence="13">
    <location>
        <begin position="187"/>
        <end position="213"/>
    </location>
</feature>
<evidence type="ECO:0000256" key="6">
    <source>
        <dbReference type="ARBA" id="ARBA00022692"/>
    </source>
</evidence>
<name>A0A545T209_9PROT</name>
<feature type="transmembrane region" description="Helical" evidence="13">
    <location>
        <begin position="87"/>
        <end position="118"/>
    </location>
</feature>
<reference evidence="15 16" key="1">
    <citation type="submission" date="2019-06" db="EMBL/GenBank/DDBJ databases">
        <title>Whole genome sequence for Rhodospirillaceae sp. R148.</title>
        <authorList>
            <person name="Wang G."/>
        </authorList>
    </citation>
    <scope>NUCLEOTIDE SEQUENCE [LARGE SCALE GENOMIC DNA]</scope>
    <source>
        <strain evidence="15 16">R148</strain>
    </source>
</reference>
<dbReference type="PANTHER" id="PTHR30531:SF12">
    <property type="entry name" value="FLAGELLAR BIOSYNTHETIC PROTEIN FLHB"/>
    <property type="match status" value="1"/>
</dbReference>
<dbReference type="SUPFAM" id="SSF160544">
    <property type="entry name" value="EscU C-terminal domain-like"/>
    <property type="match status" value="1"/>
</dbReference>
<evidence type="ECO:0000256" key="12">
    <source>
        <dbReference type="ARBA" id="ARBA00025078"/>
    </source>
</evidence>
<comment type="function">
    <text evidence="12 13">Required for formation of the rod structure in the basal body of the flagellar apparatus. Together with FliI and FliH, may constitute the export apparatus of flagellin.</text>
</comment>
<keyword evidence="5 13" id="KW-1003">Cell membrane</keyword>
<evidence type="ECO:0000256" key="14">
    <source>
        <dbReference type="SAM" id="MobiDB-lite"/>
    </source>
</evidence>
<comment type="similarity">
    <text evidence="2 13">Belongs to the type III secretion exporter family.</text>
</comment>
<evidence type="ECO:0000256" key="11">
    <source>
        <dbReference type="ARBA" id="ARBA00023225"/>
    </source>
</evidence>
<evidence type="ECO:0000256" key="13">
    <source>
        <dbReference type="RuleBase" id="RU364091"/>
    </source>
</evidence>
<dbReference type="Pfam" id="PF01312">
    <property type="entry name" value="Bac_export_2"/>
    <property type="match status" value="1"/>
</dbReference>
<keyword evidence="4 13" id="KW-0813">Transport</keyword>
<dbReference type="OrthoDB" id="9807950at2"/>
<keyword evidence="15" id="KW-0966">Cell projection</keyword>
<dbReference type="GO" id="GO:0009306">
    <property type="term" value="P:protein secretion"/>
    <property type="evidence" value="ECO:0007669"/>
    <property type="project" value="InterPro"/>
</dbReference>
<keyword evidence="10 13" id="KW-0472">Membrane</keyword>
<accession>A0A545T209</accession>
<keyword evidence="15" id="KW-0969">Cilium</keyword>
<gene>
    <name evidence="13 15" type="primary">flhB</name>
    <name evidence="15" type="ORF">FKG95_26815</name>
</gene>
<evidence type="ECO:0000256" key="8">
    <source>
        <dbReference type="ARBA" id="ARBA00022927"/>
    </source>
</evidence>
<keyword evidence="16" id="KW-1185">Reference proteome</keyword>
<proteinExistence type="inferred from homology"/>
<keyword evidence="8 13" id="KW-0653">Protein transport</keyword>
<dbReference type="Gene3D" id="3.40.1690.10">
    <property type="entry name" value="secretion proteins EscU"/>
    <property type="match status" value="1"/>
</dbReference>
<evidence type="ECO:0000256" key="3">
    <source>
        <dbReference type="ARBA" id="ARBA00021622"/>
    </source>
</evidence>
<dbReference type="Proteomes" id="UP000315252">
    <property type="component" value="Unassembled WGS sequence"/>
</dbReference>
<evidence type="ECO:0000256" key="5">
    <source>
        <dbReference type="ARBA" id="ARBA00022475"/>
    </source>
</evidence>
<feature type="transmembrane region" description="Helical" evidence="13">
    <location>
        <begin position="139"/>
        <end position="167"/>
    </location>
</feature>
<dbReference type="PANTHER" id="PTHR30531">
    <property type="entry name" value="FLAGELLAR BIOSYNTHETIC PROTEIN FLHB"/>
    <property type="match status" value="1"/>
</dbReference>
<dbReference type="InterPro" id="IPR006135">
    <property type="entry name" value="T3SS_substrate_exporter"/>
</dbReference>
<comment type="caution">
    <text evidence="15">The sequence shown here is derived from an EMBL/GenBank/DDBJ whole genome shotgun (WGS) entry which is preliminary data.</text>
</comment>
<dbReference type="FunFam" id="3.40.1690.10:FF:000001">
    <property type="entry name" value="Flagellar biosynthetic protein FlhB"/>
    <property type="match status" value="1"/>
</dbReference>
<dbReference type="AlphaFoldDB" id="A0A545T209"/>
<evidence type="ECO:0000313" key="15">
    <source>
        <dbReference type="EMBL" id="TQV71250.1"/>
    </source>
</evidence>
<organism evidence="15 16">
    <name type="scientific">Denitrobaculum tricleocarpae</name>
    <dbReference type="NCBI Taxonomy" id="2591009"/>
    <lineage>
        <taxon>Bacteria</taxon>
        <taxon>Pseudomonadati</taxon>
        <taxon>Pseudomonadota</taxon>
        <taxon>Alphaproteobacteria</taxon>
        <taxon>Rhodospirillales</taxon>
        <taxon>Rhodospirillaceae</taxon>
        <taxon>Denitrobaculum</taxon>
    </lineage>
</organism>
<keyword evidence="9 13" id="KW-1133">Transmembrane helix</keyword>
<feature type="transmembrane region" description="Helical" evidence="13">
    <location>
        <begin position="38"/>
        <end position="59"/>
    </location>
</feature>
<evidence type="ECO:0000256" key="7">
    <source>
        <dbReference type="ARBA" id="ARBA00022795"/>
    </source>
</evidence>
<dbReference type="EMBL" id="VHSH01000014">
    <property type="protein sequence ID" value="TQV71250.1"/>
    <property type="molecule type" value="Genomic_DNA"/>
</dbReference>
<evidence type="ECO:0000256" key="1">
    <source>
        <dbReference type="ARBA" id="ARBA00004651"/>
    </source>
</evidence>
<evidence type="ECO:0000256" key="10">
    <source>
        <dbReference type="ARBA" id="ARBA00023136"/>
    </source>
</evidence>
<keyword evidence="7 13" id="KW-1005">Bacterial flagellum biogenesis</keyword>
<dbReference type="PRINTS" id="PR00950">
    <property type="entry name" value="TYPE3IMSPROT"/>
</dbReference>
<dbReference type="RefSeq" id="WP_142899543.1">
    <property type="nucleotide sequence ID" value="NZ_ML660065.1"/>
</dbReference>
<dbReference type="Gene3D" id="6.10.250.2080">
    <property type="match status" value="1"/>
</dbReference>
<evidence type="ECO:0000256" key="9">
    <source>
        <dbReference type="ARBA" id="ARBA00022989"/>
    </source>
</evidence>
<feature type="region of interest" description="Disordered" evidence="14">
    <location>
        <begin position="1"/>
        <end position="26"/>
    </location>
</feature>
<evidence type="ECO:0000256" key="2">
    <source>
        <dbReference type="ARBA" id="ARBA00010690"/>
    </source>
</evidence>
<dbReference type="GO" id="GO:0044780">
    <property type="term" value="P:bacterial-type flagellum assembly"/>
    <property type="evidence" value="ECO:0007669"/>
    <property type="project" value="InterPro"/>
</dbReference>
<comment type="subcellular location">
    <subcellularLocation>
        <location evidence="1">Cell membrane</location>
        <topology evidence="1">Multi-pass membrane protein</topology>
    </subcellularLocation>
</comment>
<dbReference type="GO" id="GO:0005886">
    <property type="term" value="C:plasma membrane"/>
    <property type="evidence" value="ECO:0007669"/>
    <property type="project" value="UniProtKB-SubCell"/>
</dbReference>
<dbReference type="InterPro" id="IPR029025">
    <property type="entry name" value="T3SS_substrate_exporter_C"/>
</dbReference>
<evidence type="ECO:0000256" key="4">
    <source>
        <dbReference type="ARBA" id="ARBA00022448"/>
    </source>
</evidence>
<evidence type="ECO:0000313" key="16">
    <source>
        <dbReference type="Proteomes" id="UP000315252"/>
    </source>
</evidence>
<protein>
    <recommendedName>
        <fullName evidence="3 13">Flagellar biosynthetic protein FlhB</fullName>
    </recommendedName>
</protein>
<feature type="compositionally biased region" description="Basic and acidic residues" evidence="14">
    <location>
        <begin position="8"/>
        <end position="25"/>
    </location>
</feature>
<keyword evidence="6 13" id="KW-0812">Transmembrane</keyword>
<keyword evidence="15" id="KW-0282">Flagellum</keyword>